<gene>
    <name evidence="2" type="ORF">DNG_00597</name>
</gene>
<keyword evidence="3" id="KW-1185">Reference proteome</keyword>
<evidence type="ECO:0000313" key="3">
    <source>
        <dbReference type="Proteomes" id="UP001187682"/>
    </source>
</evidence>
<protein>
    <submittedName>
        <fullName evidence="2">Uncharacterized protein</fullName>
    </submittedName>
</protein>
<dbReference type="Proteomes" id="UP001187682">
    <property type="component" value="Unassembled WGS sequence"/>
</dbReference>
<feature type="compositionally biased region" description="Low complexity" evidence="1">
    <location>
        <begin position="73"/>
        <end position="88"/>
    </location>
</feature>
<sequence>MPPQSQILVDPFLDMDMSLFQPDGLGGLGLHGAGHGAQDDIELSKGSIHHIFEAIGTFIFSNNGSTPQPSPGPGAETPLPGGPAPATTNESKAWPNANCPCLSIAYMALESLNNMPADLPVAINVTRNAAKTAHDLIQCPICSAPLVDNPLARPPIQSPQNMFLLSALLLSLANAYTRILEIVDTTTAEAKAGARELHFSFCELGGVWRQLDVTRGGSCMLSRGLYEADLPPELWRLAMRAVIRFEIYGLSQKDNAGTDARHPPQQQDNHPGLASALRGVEERSLKRHMKLDELVEKGHEPQDCDTPHVFLKDLKEGEKPQCMWLVEGARIALDKLTIT</sequence>
<name>A0AAE8MPE7_9PEZI</name>
<accession>A0AAE8MPE7</accession>
<reference evidence="2" key="1">
    <citation type="submission" date="2018-03" db="EMBL/GenBank/DDBJ databases">
        <authorList>
            <person name="Guldener U."/>
        </authorList>
    </citation>
    <scope>NUCLEOTIDE SEQUENCE</scope>
</reference>
<comment type="caution">
    <text evidence="2">The sequence shown here is derived from an EMBL/GenBank/DDBJ whole genome shotgun (WGS) entry which is preliminary data.</text>
</comment>
<evidence type="ECO:0000256" key="1">
    <source>
        <dbReference type="SAM" id="MobiDB-lite"/>
    </source>
</evidence>
<organism evidence="2 3">
    <name type="scientific">Cephalotrichum gorgonifer</name>
    <dbReference type="NCBI Taxonomy" id="2041049"/>
    <lineage>
        <taxon>Eukaryota</taxon>
        <taxon>Fungi</taxon>
        <taxon>Dikarya</taxon>
        <taxon>Ascomycota</taxon>
        <taxon>Pezizomycotina</taxon>
        <taxon>Sordariomycetes</taxon>
        <taxon>Hypocreomycetidae</taxon>
        <taxon>Microascales</taxon>
        <taxon>Microascaceae</taxon>
        <taxon>Cephalotrichum</taxon>
    </lineage>
</organism>
<proteinExistence type="predicted"/>
<dbReference type="EMBL" id="ONZQ02000001">
    <property type="protein sequence ID" value="SPN97081.1"/>
    <property type="molecule type" value="Genomic_DNA"/>
</dbReference>
<dbReference type="AlphaFoldDB" id="A0AAE8MPE7"/>
<evidence type="ECO:0000313" key="2">
    <source>
        <dbReference type="EMBL" id="SPN97081.1"/>
    </source>
</evidence>
<feature type="region of interest" description="Disordered" evidence="1">
    <location>
        <begin position="62"/>
        <end position="91"/>
    </location>
</feature>